<protein>
    <recommendedName>
        <fullName evidence="6">O-antigen ligase-related domain-containing protein</fullName>
    </recommendedName>
</protein>
<dbReference type="EMBL" id="UINC01031526">
    <property type="protein sequence ID" value="SVB17712.1"/>
    <property type="molecule type" value="Genomic_DNA"/>
</dbReference>
<feature type="transmembrane region" description="Helical" evidence="5">
    <location>
        <begin position="354"/>
        <end position="384"/>
    </location>
</feature>
<feature type="transmembrane region" description="Helical" evidence="5">
    <location>
        <begin position="320"/>
        <end position="348"/>
    </location>
</feature>
<evidence type="ECO:0000256" key="2">
    <source>
        <dbReference type="ARBA" id="ARBA00022692"/>
    </source>
</evidence>
<reference evidence="7" key="1">
    <citation type="submission" date="2018-05" db="EMBL/GenBank/DDBJ databases">
        <authorList>
            <person name="Lanie J.A."/>
            <person name="Ng W.-L."/>
            <person name="Kazmierczak K.M."/>
            <person name="Andrzejewski T.M."/>
            <person name="Davidsen T.M."/>
            <person name="Wayne K.J."/>
            <person name="Tettelin H."/>
            <person name="Glass J.I."/>
            <person name="Rusch D."/>
            <person name="Podicherti R."/>
            <person name="Tsui H.-C.T."/>
            <person name="Winkler M.E."/>
        </authorList>
    </citation>
    <scope>NUCLEOTIDE SEQUENCE</scope>
</reference>
<organism evidence="7">
    <name type="scientific">marine metagenome</name>
    <dbReference type="NCBI Taxonomy" id="408172"/>
    <lineage>
        <taxon>unclassified sequences</taxon>
        <taxon>metagenomes</taxon>
        <taxon>ecological metagenomes</taxon>
    </lineage>
</organism>
<evidence type="ECO:0000259" key="6">
    <source>
        <dbReference type="Pfam" id="PF04932"/>
    </source>
</evidence>
<keyword evidence="4 5" id="KW-0472">Membrane</keyword>
<dbReference type="GO" id="GO:0016020">
    <property type="term" value="C:membrane"/>
    <property type="evidence" value="ECO:0007669"/>
    <property type="project" value="UniProtKB-SubCell"/>
</dbReference>
<evidence type="ECO:0000256" key="5">
    <source>
        <dbReference type="SAM" id="Phobius"/>
    </source>
</evidence>
<accession>A0A382BW19</accession>
<comment type="subcellular location">
    <subcellularLocation>
        <location evidence="1">Membrane</location>
        <topology evidence="1">Multi-pass membrane protein</topology>
    </subcellularLocation>
</comment>
<evidence type="ECO:0000256" key="3">
    <source>
        <dbReference type="ARBA" id="ARBA00022989"/>
    </source>
</evidence>
<feature type="transmembrane region" description="Helical" evidence="5">
    <location>
        <begin position="72"/>
        <end position="91"/>
    </location>
</feature>
<feature type="transmembrane region" description="Helical" evidence="5">
    <location>
        <begin position="151"/>
        <end position="172"/>
    </location>
</feature>
<dbReference type="Pfam" id="PF04932">
    <property type="entry name" value="Wzy_C"/>
    <property type="match status" value="1"/>
</dbReference>
<feature type="non-terminal residue" evidence="7">
    <location>
        <position position="405"/>
    </location>
</feature>
<feature type="transmembrane region" description="Helical" evidence="5">
    <location>
        <begin position="111"/>
        <end position="131"/>
    </location>
</feature>
<feature type="transmembrane region" description="Helical" evidence="5">
    <location>
        <begin position="44"/>
        <end position="60"/>
    </location>
</feature>
<proteinExistence type="predicted"/>
<gene>
    <name evidence="7" type="ORF">METZ01_LOCUS170566</name>
</gene>
<feature type="transmembrane region" description="Helical" evidence="5">
    <location>
        <begin position="19"/>
        <end position="37"/>
    </location>
</feature>
<dbReference type="InterPro" id="IPR007016">
    <property type="entry name" value="O-antigen_ligase-rel_domated"/>
</dbReference>
<keyword evidence="3 5" id="KW-1133">Transmembrane helix</keyword>
<feature type="transmembrane region" description="Helical" evidence="5">
    <location>
        <begin position="223"/>
        <end position="240"/>
    </location>
</feature>
<name>A0A382BW19_9ZZZZ</name>
<keyword evidence="2 5" id="KW-0812">Transmembrane</keyword>
<evidence type="ECO:0000313" key="7">
    <source>
        <dbReference type="EMBL" id="SVB17712.1"/>
    </source>
</evidence>
<evidence type="ECO:0000256" key="4">
    <source>
        <dbReference type="ARBA" id="ARBA00023136"/>
    </source>
</evidence>
<feature type="domain" description="O-antigen ligase-related" evidence="6">
    <location>
        <begin position="189"/>
        <end position="333"/>
    </location>
</feature>
<evidence type="ECO:0000256" key="1">
    <source>
        <dbReference type="ARBA" id="ARBA00004141"/>
    </source>
</evidence>
<feature type="transmembrane region" description="Helical" evidence="5">
    <location>
        <begin position="184"/>
        <end position="217"/>
    </location>
</feature>
<sequence>MLLLIALIYIDNIENFPEILSFLWKMIILSFPIVYFLIKLYGHVQIFIFALLLCALKLIFNSEFGDGFTMNASESLKLIVIPILAIFIGTYPRQFSHSKLKKQLHSHKYNLIWFILILLSSNVLFLLNIFPQLGMIKDLHDFGLPMYPLNGIFNHISISSKVFSLVGIIVIFSRKFIVENYNKIIYNYLFIISGISVLFAFTRTGWIIFLFALIYYGITCSQFRPLIFSLVIFFFSFIIIPDLGEGIKNKLINTPKTAGNIEEINKITSGRLGLYEASYKIFKDLTIIEKLIGIGKKETINKMYKMLRNTAVPHNRFIEILLYGGIINLLLFLVAIIYLACFSFNSYIDVETQLVRVIFCVFLISLFPSHGLGLYGNALFGYILGLKILKNKIINDESINIASSH</sequence>
<dbReference type="AlphaFoldDB" id="A0A382BW19"/>